<dbReference type="CDD" id="cd09272">
    <property type="entry name" value="RNase_HI_RT_Ty1"/>
    <property type="match status" value="1"/>
</dbReference>
<name>A0A9R1VRJ4_LACSA</name>
<reference evidence="1 2" key="1">
    <citation type="journal article" date="2017" name="Nat. Commun.">
        <title>Genome assembly with in vitro proximity ligation data and whole-genome triplication in lettuce.</title>
        <authorList>
            <person name="Reyes-Chin-Wo S."/>
            <person name="Wang Z."/>
            <person name="Yang X."/>
            <person name="Kozik A."/>
            <person name="Arikit S."/>
            <person name="Song C."/>
            <person name="Xia L."/>
            <person name="Froenicke L."/>
            <person name="Lavelle D.O."/>
            <person name="Truco M.J."/>
            <person name="Xia R."/>
            <person name="Zhu S."/>
            <person name="Xu C."/>
            <person name="Xu H."/>
            <person name="Xu X."/>
            <person name="Cox K."/>
            <person name="Korf I."/>
            <person name="Meyers B.C."/>
            <person name="Michelmore R.W."/>
        </authorList>
    </citation>
    <scope>NUCLEOTIDE SEQUENCE [LARGE SCALE GENOMIC DNA]</scope>
    <source>
        <strain evidence="2">cv. Salinas</strain>
        <tissue evidence="1">Seedlings</tissue>
    </source>
</reference>
<protein>
    <recommendedName>
        <fullName evidence="3">Reverse transcriptase Ty1/copia-type domain-containing protein</fullName>
    </recommendedName>
</protein>
<evidence type="ECO:0008006" key="3">
    <source>
        <dbReference type="Google" id="ProtNLM"/>
    </source>
</evidence>
<dbReference type="EMBL" id="NBSK02000004">
    <property type="protein sequence ID" value="KAJ0209928.1"/>
    <property type="molecule type" value="Genomic_DNA"/>
</dbReference>
<dbReference type="PANTHER" id="PTHR11439">
    <property type="entry name" value="GAG-POL-RELATED RETROTRANSPOSON"/>
    <property type="match status" value="1"/>
</dbReference>
<dbReference type="InterPro" id="IPR036291">
    <property type="entry name" value="NAD(P)-bd_dom_sf"/>
</dbReference>
<evidence type="ECO:0000313" key="2">
    <source>
        <dbReference type="Proteomes" id="UP000235145"/>
    </source>
</evidence>
<dbReference type="AlphaFoldDB" id="A0A9R1VRJ4"/>
<keyword evidence="2" id="KW-1185">Reference proteome</keyword>
<sequence length="316" mass="36378">MQSPRESHARAIKQILRYLRGTISFGIKYEKFDEWKLLGYSDSSHNVDMDDGRSTTGHIFFLGKSPITWCSQKQETVALSSCEVEFMAATSAACQAIWLRELLAEVTGLEKQNVLIRIDNKSAIALSKNPVFHRRSKHIHTRFHFIRERVENEQVEIEHVAGKERAADPLTKALARASKAAIIRYFETIHVEVGSHIGITIVTPGVVRSEITNHKWFLHVTELVLEFLFTFVMTIVLQANLNWTPMVSTEDCAKTVLDGIRHGNEYLTEPRWMGVLLMWKTMSQNTKMDYPFTHHMFVGKQETIFITKRSYRMMSC</sequence>
<dbReference type="PANTHER" id="PTHR11439:SF480">
    <property type="entry name" value="REVERSE TRANSCRIPTASE TY1_COPIA-TYPE DOMAIN-CONTAINING PROTEIN"/>
    <property type="match status" value="1"/>
</dbReference>
<accession>A0A9R1VRJ4</accession>
<comment type="caution">
    <text evidence="1">The sequence shown here is derived from an EMBL/GenBank/DDBJ whole genome shotgun (WGS) entry which is preliminary data.</text>
</comment>
<proteinExistence type="predicted"/>
<gene>
    <name evidence="1" type="ORF">LSAT_V11C400189640</name>
</gene>
<dbReference type="Proteomes" id="UP000235145">
    <property type="component" value="Unassembled WGS sequence"/>
</dbReference>
<dbReference type="Gene3D" id="3.40.50.720">
    <property type="entry name" value="NAD(P)-binding Rossmann-like Domain"/>
    <property type="match status" value="1"/>
</dbReference>
<evidence type="ECO:0000313" key="1">
    <source>
        <dbReference type="EMBL" id="KAJ0209928.1"/>
    </source>
</evidence>
<dbReference type="SUPFAM" id="SSF51735">
    <property type="entry name" value="NAD(P)-binding Rossmann-fold domains"/>
    <property type="match status" value="1"/>
</dbReference>
<organism evidence="1 2">
    <name type="scientific">Lactuca sativa</name>
    <name type="common">Garden lettuce</name>
    <dbReference type="NCBI Taxonomy" id="4236"/>
    <lineage>
        <taxon>Eukaryota</taxon>
        <taxon>Viridiplantae</taxon>
        <taxon>Streptophyta</taxon>
        <taxon>Embryophyta</taxon>
        <taxon>Tracheophyta</taxon>
        <taxon>Spermatophyta</taxon>
        <taxon>Magnoliopsida</taxon>
        <taxon>eudicotyledons</taxon>
        <taxon>Gunneridae</taxon>
        <taxon>Pentapetalae</taxon>
        <taxon>asterids</taxon>
        <taxon>campanulids</taxon>
        <taxon>Asterales</taxon>
        <taxon>Asteraceae</taxon>
        <taxon>Cichorioideae</taxon>
        <taxon>Cichorieae</taxon>
        <taxon>Lactucinae</taxon>
        <taxon>Lactuca</taxon>
    </lineage>
</organism>